<organism evidence="2 3">
    <name type="scientific">Plakobranchus ocellatus</name>
    <dbReference type="NCBI Taxonomy" id="259542"/>
    <lineage>
        <taxon>Eukaryota</taxon>
        <taxon>Metazoa</taxon>
        <taxon>Spiralia</taxon>
        <taxon>Lophotrochozoa</taxon>
        <taxon>Mollusca</taxon>
        <taxon>Gastropoda</taxon>
        <taxon>Heterobranchia</taxon>
        <taxon>Euthyneura</taxon>
        <taxon>Panpulmonata</taxon>
        <taxon>Sacoglossa</taxon>
        <taxon>Placobranchoidea</taxon>
        <taxon>Plakobranchidae</taxon>
        <taxon>Plakobranchus</taxon>
    </lineage>
</organism>
<feature type="region of interest" description="Disordered" evidence="1">
    <location>
        <begin position="1"/>
        <end position="30"/>
    </location>
</feature>
<dbReference type="Proteomes" id="UP000735302">
    <property type="component" value="Unassembled WGS sequence"/>
</dbReference>
<keyword evidence="3" id="KW-1185">Reference proteome</keyword>
<evidence type="ECO:0000313" key="2">
    <source>
        <dbReference type="EMBL" id="GFN89237.1"/>
    </source>
</evidence>
<comment type="caution">
    <text evidence="2">The sequence shown here is derived from an EMBL/GenBank/DDBJ whole genome shotgun (WGS) entry which is preliminary data.</text>
</comment>
<gene>
    <name evidence="2" type="ORF">PoB_001574300</name>
</gene>
<name>A0AAV3Z3B3_9GAST</name>
<sequence length="82" mass="9214">MSSTRNVTRVPRLVQTSGEPKSHNNLNEDEVRAPIVIQTFSSTVLESETEKKTASQSLLVMHPDSKMKFRDITEQPECATII</sequence>
<evidence type="ECO:0000256" key="1">
    <source>
        <dbReference type="SAM" id="MobiDB-lite"/>
    </source>
</evidence>
<accession>A0AAV3Z3B3</accession>
<reference evidence="2 3" key="1">
    <citation type="journal article" date="2021" name="Elife">
        <title>Chloroplast acquisition without the gene transfer in kleptoplastic sea slugs, Plakobranchus ocellatus.</title>
        <authorList>
            <person name="Maeda T."/>
            <person name="Takahashi S."/>
            <person name="Yoshida T."/>
            <person name="Shimamura S."/>
            <person name="Takaki Y."/>
            <person name="Nagai Y."/>
            <person name="Toyoda A."/>
            <person name="Suzuki Y."/>
            <person name="Arimoto A."/>
            <person name="Ishii H."/>
            <person name="Satoh N."/>
            <person name="Nishiyama T."/>
            <person name="Hasebe M."/>
            <person name="Maruyama T."/>
            <person name="Minagawa J."/>
            <person name="Obokata J."/>
            <person name="Shigenobu S."/>
        </authorList>
    </citation>
    <scope>NUCLEOTIDE SEQUENCE [LARGE SCALE GENOMIC DNA]</scope>
</reference>
<dbReference type="AlphaFoldDB" id="A0AAV3Z3B3"/>
<feature type="compositionally biased region" description="Polar residues" evidence="1">
    <location>
        <begin position="14"/>
        <end position="25"/>
    </location>
</feature>
<dbReference type="EMBL" id="BLXT01001916">
    <property type="protein sequence ID" value="GFN89237.1"/>
    <property type="molecule type" value="Genomic_DNA"/>
</dbReference>
<evidence type="ECO:0000313" key="3">
    <source>
        <dbReference type="Proteomes" id="UP000735302"/>
    </source>
</evidence>
<proteinExistence type="predicted"/>
<protein>
    <submittedName>
        <fullName evidence="2">Uncharacterized protein</fullName>
    </submittedName>
</protein>